<protein>
    <submittedName>
        <fullName evidence="1">Uncharacterized protein</fullName>
    </submittedName>
</protein>
<organism evidence="1 2">
    <name type="scientific">Solanum commersonii</name>
    <name type="common">Commerson's wild potato</name>
    <name type="synonym">Commerson's nightshade</name>
    <dbReference type="NCBI Taxonomy" id="4109"/>
    <lineage>
        <taxon>Eukaryota</taxon>
        <taxon>Viridiplantae</taxon>
        <taxon>Streptophyta</taxon>
        <taxon>Embryophyta</taxon>
        <taxon>Tracheophyta</taxon>
        <taxon>Spermatophyta</taxon>
        <taxon>Magnoliopsida</taxon>
        <taxon>eudicotyledons</taxon>
        <taxon>Gunneridae</taxon>
        <taxon>Pentapetalae</taxon>
        <taxon>asterids</taxon>
        <taxon>lamiids</taxon>
        <taxon>Solanales</taxon>
        <taxon>Solanaceae</taxon>
        <taxon>Solanoideae</taxon>
        <taxon>Solaneae</taxon>
        <taxon>Solanum</taxon>
    </lineage>
</organism>
<name>A0A9J5W6R1_SOLCO</name>
<sequence>MIANTIKPQYVWEPVEVSALKKITITSKVCDFSNEKNDDAWILVTRKRKCIKGLLNSDFQNSEQNQVQISFNNAEA</sequence>
<keyword evidence="2" id="KW-1185">Reference proteome</keyword>
<gene>
    <name evidence="1" type="ORF">H5410_060992</name>
</gene>
<dbReference type="AlphaFoldDB" id="A0A9J5W6R1"/>
<comment type="caution">
    <text evidence="1">The sequence shown here is derived from an EMBL/GenBank/DDBJ whole genome shotgun (WGS) entry which is preliminary data.</text>
</comment>
<dbReference type="Proteomes" id="UP000824120">
    <property type="component" value="Chromosome 12"/>
</dbReference>
<evidence type="ECO:0000313" key="2">
    <source>
        <dbReference type="Proteomes" id="UP000824120"/>
    </source>
</evidence>
<proteinExistence type="predicted"/>
<dbReference type="EMBL" id="JACXVP010000012">
    <property type="protein sequence ID" value="KAG5571226.1"/>
    <property type="molecule type" value="Genomic_DNA"/>
</dbReference>
<evidence type="ECO:0000313" key="1">
    <source>
        <dbReference type="EMBL" id="KAG5571226.1"/>
    </source>
</evidence>
<reference evidence="1 2" key="1">
    <citation type="submission" date="2020-09" db="EMBL/GenBank/DDBJ databases">
        <title>De no assembly of potato wild relative species, Solanum commersonii.</title>
        <authorList>
            <person name="Cho K."/>
        </authorList>
    </citation>
    <scope>NUCLEOTIDE SEQUENCE [LARGE SCALE GENOMIC DNA]</scope>
    <source>
        <strain evidence="1">LZ3.2</strain>
        <tissue evidence="1">Leaf</tissue>
    </source>
</reference>
<accession>A0A9J5W6R1</accession>